<evidence type="ECO:0000313" key="1">
    <source>
        <dbReference type="EMBL" id="KAH7959328.1"/>
    </source>
</evidence>
<gene>
    <name evidence="1" type="ORF">HPB49_010328</name>
</gene>
<accession>A0ACB8D4L2</accession>
<proteinExistence type="predicted"/>
<reference evidence="1" key="1">
    <citation type="submission" date="2020-05" db="EMBL/GenBank/DDBJ databases">
        <title>Large-scale comparative analyses of tick genomes elucidate their genetic diversity and vector capacities.</title>
        <authorList>
            <person name="Jia N."/>
            <person name="Wang J."/>
            <person name="Shi W."/>
            <person name="Du L."/>
            <person name="Sun Y."/>
            <person name="Zhan W."/>
            <person name="Jiang J."/>
            <person name="Wang Q."/>
            <person name="Zhang B."/>
            <person name="Ji P."/>
            <person name="Sakyi L.B."/>
            <person name="Cui X."/>
            <person name="Yuan T."/>
            <person name="Jiang B."/>
            <person name="Yang W."/>
            <person name="Lam T.T.-Y."/>
            <person name="Chang Q."/>
            <person name="Ding S."/>
            <person name="Wang X."/>
            <person name="Zhu J."/>
            <person name="Ruan X."/>
            <person name="Zhao L."/>
            <person name="Wei J."/>
            <person name="Que T."/>
            <person name="Du C."/>
            <person name="Cheng J."/>
            <person name="Dai P."/>
            <person name="Han X."/>
            <person name="Huang E."/>
            <person name="Gao Y."/>
            <person name="Liu J."/>
            <person name="Shao H."/>
            <person name="Ye R."/>
            <person name="Li L."/>
            <person name="Wei W."/>
            <person name="Wang X."/>
            <person name="Wang C."/>
            <person name="Yang T."/>
            <person name="Huo Q."/>
            <person name="Li W."/>
            <person name="Guo W."/>
            <person name="Chen H."/>
            <person name="Zhou L."/>
            <person name="Ni X."/>
            <person name="Tian J."/>
            <person name="Zhou Y."/>
            <person name="Sheng Y."/>
            <person name="Liu T."/>
            <person name="Pan Y."/>
            <person name="Xia L."/>
            <person name="Li J."/>
            <person name="Zhao F."/>
            <person name="Cao W."/>
        </authorList>
    </citation>
    <scope>NUCLEOTIDE SEQUENCE</scope>
    <source>
        <strain evidence="1">Dsil-2018</strain>
    </source>
</reference>
<organism evidence="1 2">
    <name type="scientific">Dermacentor silvarum</name>
    <name type="common">Tick</name>
    <dbReference type="NCBI Taxonomy" id="543639"/>
    <lineage>
        <taxon>Eukaryota</taxon>
        <taxon>Metazoa</taxon>
        <taxon>Ecdysozoa</taxon>
        <taxon>Arthropoda</taxon>
        <taxon>Chelicerata</taxon>
        <taxon>Arachnida</taxon>
        <taxon>Acari</taxon>
        <taxon>Parasitiformes</taxon>
        <taxon>Ixodida</taxon>
        <taxon>Ixodoidea</taxon>
        <taxon>Ixodidae</taxon>
        <taxon>Rhipicephalinae</taxon>
        <taxon>Dermacentor</taxon>
    </lineage>
</organism>
<name>A0ACB8D4L2_DERSI</name>
<keyword evidence="2" id="KW-1185">Reference proteome</keyword>
<dbReference type="EMBL" id="CM023472">
    <property type="protein sequence ID" value="KAH7959328.1"/>
    <property type="molecule type" value="Genomic_DNA"/>
</dbReference>
<protein>
    <submittedName>
        <fullName evidence="1">Uncharacterized protein</fullName>
    </submittedName>
</protein>
<dbReference type="Proteomes" id="UP000821865">
    <property type="component" value="Chromosome 3"/>
</dbReference>
<evidence type="ECO:0000313" key="2">
    <source>
        <dbReference type="Proteomes" id="UP000821865"/>
    </source>
</evidence>
<sequence length="709" mass="77490">MISVMYTHSQQYTTLLTFRFDSLLPLAAVFGSMWGCCLAFWLGRRWTMVIGSMGSLCAWIALGSTSTNTWNLYTTRFLVGLATGVVSLIAPAYIAEIASAKDRGKQCGTVHTGIAAGVLYTYLVGRFTDWSMLALWCAVPSALSAVLAVWAVESPRWLMEQGKHDEAQAALRRLRFITSQADGELQAIEVIYVKSPTPVCHYILAVMIIVLQQFSGVNMIMHYATGPLLTTSTSTSRDFYIILASVQVPKELVAFFGFLEPSSGHWKRIAKIWKSECWRQVRLLHDWLRVLCLSGRGEPSGVRCLQEHQRLAGQATEVYWNQVRRHLPKKERPMVHRGSVTYLEGASVPEDIHELLQNGPKYSLEPCVSGHELLATVRRVAEKADKDEKQRCLSEGIDALRKLVTTALTSMLLDMFGRVKPLAVSVTVCTCSMVALGSVFTAFSNADGNLDSALGLDLTNACKVVFAIGYSVGLGPATWVLVIELAPLRGRGFDFCTVCIFHWVSALAVINLVSARGPSATSQAVLACVAGGVTFAGGIAAFFILPDTSCVSLETILLEGQKNRPKKPAAPLEFASSTTQLQKEEQKKEQMQRKVAALLSGSSTTQLQKDEQEDEWNPSKAADFRHASIHPMAAVRTSKRTLQASSHAEPKSSRVHNSRNDASVEDPKKGPTSPNIYGGGTATPDKVVGATLQSSLASTLLLKQQQWET</sequence>
<comment type="caution">
    <text evidence="1">The sequence shown here is derived from an EMBL/GenBank/DDBJ whole genome shotgun (WGS) entry which is preliminary data.</text>
</comment>